<keyword evidence="1" id="KW-0547">Nucleotide-binding</keyword>
<dbReference type="PANTHER" id="PTHR42759:SF5">
    <property type="entry name" value="METHANOL DEHYDROGENASE REGULATOR"/>
    <property type="match status" value="1"/>
</dbReference>
<dbReference type="Pfam" id="PF07726">
    <property type="entry name" value="AAA_3"/>
    <property type="match status" value="1"/>
</dbReference>
<sequence length="314" mass="35029">MTPAQESIARLSRNIERVIIGKPDAVKLTIIALMAQGHLLIEDVPGVGKTSLAKALAKSLDLNFRRIQFTNDILPSDITGVSIYDQEEKRFHFQKGPLFANIVLADEINRSTPRTQSALLEAMNEKQVSVDNATYPLDDPFMVIATQNPTESYGAYPLPESQLDRFMMCISMGYPAIEDERQLLTRNTTRMNASELSPVLSKEDLLSLQRQIDTVRIEPVLIDYILSIITETRNSDHLELGVSPRGGLILQKAAQASALFHGRDYCIPDDIKELALPVLAHRVIPKSHHRQPGRRTQDTSAIISNILDTIEIPV</sequence>
<dbReference type="AlphaFoldDB" id="A0A3B1DSD1"/>
<dbReference type="PIRSF" id="PIRSF002849">
    <property type="entry name" value="AAA_ATPase_chaperone_MoxR_prd"/>
    <property type="match status" value="1"/>
</dbReference>
<evidence type="ECO:0000259" key="4">
    <source>
        <dbReference type="Pfam" id="PF17863"/>
    </source>
</evidence>
<organism evidence="5">
    <name type="scientific">hydrothermal vent metagenome</name>
    <dbReference type="NCBI Taxonomy" id="652676"/>
    <lineage>
        <taxon>unclassified sequences</taxon>
        <taxon>metagenomes</taxon>
        <taxon>ecological metagenomes</taxon>
    </lineage>
</organism>
<gene>
    <name evidence="5" type="ORF">MNBD_NITROSPINAE05-276</name>
</gene>
<dbReference type="GO" id="GO:0005524">
    <property type="term" value="F:ATP binding"/>
    <property type="evidence" value="ECO:0007669"/>
    <property type="project" value="UniProtKB-KW"/>
</dbReference>
<feature type="domain" description="ATPase AAA-3" evidence="3">
    <location>
        <begin position="38"/>
        <end position="168"/>
    </location>
</feature>
<dbReference type="InterPro" id="IPR027417">
    <property type="entry name" value="P-loop_NTPase"/>
</dbReference>
<dbReference type="Gene3D" id="1.10.8.80">
    <property type="entry name" value="Magnesium chelatase subunit I, C-Terminal domain"/>
    <property type="match status" value="1"/>
</dbReference>
<dbReference type="Gene3D" id="3.40.50.300">
    <property type="entry name" value="P-loop containing nucleotide triphosphate hydrolases"/>
    <property type="match status" value="1"/>
</dbReference>
<dbReference type="Pfam" id="PF17863">
    <property type="entry name" value="AAA_lid_2"/>
    <property type="match status" value="1"/>
</dbReference>
<dbReference type="InterPro" id="IPR050764">
    <property type="entry name" value="CbbQ/NirQ/NorQ/GpvN"/>
</dbReference>
<keyword evidence="2" id="KW-0067">ATP-binding</keyword>
<dbReference type="InterPro" id="IPR041628">
    <property type="entry name" value="ChlI/MoxR_AAA_lid"/>
</dbReference>
<evidence type="ECO:0000259" key="3">
    <source>
        <dbReference type="Pfam" id="PF07726"/>
    </source>
</evidence>
<proteinExistence type="predicted"/>
<feature type="domain" description="ChlI/MoxR AAA lid" evidence="4">
    <location>
        <begin position="231"/>
        <end position="299"/>
    </location>
</feature>
<dbReference type="EMBL" id="UOGG01000165">
    <property type="protein sequence ID" value="VAX31597.1"/>
    <property type="molecule type" value="Genomic_DNA"/>
</dbReference>
<dbReference type="GO" id="GO:0016887">
    <property type="term" value="F:ATP hydrolysis activity"/>
    <property type="evidence" value="ECO:0007669"/>
    <property type="project" value="InterPro"/>
</dbReference>
<evidence type="ECO:0000256" key="2">
    <source>
        <dbReference type="ARBA" id="ARBA00022840"/>
    </source>
</evidence>
<dbReference type="CDD" id="cd00009">
    <property type="entry name" value="AAA"/>
    <property type="match status" value="1"/>
</dbReference>
<dbReference type="SUPFAM" id="SSF52540">
    <property type="entry name" value="P-loop containing nucleoside triphosphate hydrolases"/>
    <property type="match status" value="1"/>
</dbReference>
<name>A0A3B1DSD1_9ZZZZ</name>
<dbReference type="PANTHER" id="PTHR42759">
    <property type="entry name" value="MOXR FAMILY PROTEIN"/>
    <property type="match status" value="1"/>
</dbReference>
<evidence type="ECO:0000313" key="5">
    <source>
        <dbReference type="EMBL" id="VAX31597.1"/>
    </source>
</evidence>
<protein>
    <submittedName>
        <fullName evidence="5">FIG022979: MoxR-like ATPases</fullName>
    </submittedName>
</protein>
<accession>A0A3B1DSD1</accession>
<dbReference type="InterPro" id="IPR011703">
    <property type="entry name" value="ATPase_AAA-3"/>
</dbReference>
<evidence type="ECO:0000256" key="1">
    <source>
        <dbReference type="ARBA" id="ARBA00022741"/>
    </source>
</evidence>
<reference evidence="5" key="1">
    <citation type="submission" date="2018-06" db="EMBL/GenBank/DDBJ databases">
        <authorList>
            <person name="Zhirakovskaya E."/>
        </authorList>
    </citation>
    <scope>NUCLEOTIDE SEQUENCE</scope>
</reference>
<dbReference type="FunFam" id="3.40.50.300:FF:000640">
    <property type="entry name" value="MoxR family ATPase"/>
    <property type="match status" value="1"/>
</dbReference>